<dbReference type="Pfam" id="PF03417">
    <property type="entry name" value="AAT"/>
    <property type="match status" value="1"/>
</dbReference>
<dbReference type="Gene3D" id="3.60.60.10">
    <property type="entry name" value="Penicillin V Acylase, Chain A"/>
    <property type="match status" value="1"/>
</dbReference>
<accession>A0AB39HNP9</accession>
<dbReference type="InterPro" id="IPR047794">
    <property type="entry name" value="C45_proenzyme-like"/>
</dbReference>
<keyword evidence="2" id="KW-0012">Acyltransferase</keyword>
<reference evidence="2" key="1">
    <citation type="submission" date="2024-07" db="EMBL/GenBank/DDBJ databases">
        <title>Halotolerant mesophilic bacterium Ornithinibacillus sp. 4-3, sp. nov., isolated from soil.</title>
        <authorList>
            <person name="Sidarenka A.V."/>
            <person name="Guliayeva D.E."/>
            <person name="Leanovich S.I."/>
            <person name="Hileuskaya K.S."/>
            <person name="Akhremchuk A.E."/>
            <person name="Sikolenko M.A."/>
            <person name="Valentovich L.N."/>
        </authorList>
    </citation>
    <scope>NUCLEOTIDE SEQUENCE</scope>
    <source>
        <strain evidence="2">4-3</strain>
    </source>
</reference>
<dbReference type="SUPFAM" id="SSF56235">
    <property type="entry name" value="N-terminal nucleophile aminohydrolases (Ntn hydrolases)"/>
    <property type="match status" value="1"/>
</dbReference>
<name>A0AB39HNP9_9BACI</name>
<dbReference type="CDD" id="cd01935">
    <property type="entry name" value="Ntn_CGH_like"/>
    <property type="match status" value="1"/>
</dbReference>
<dbReference type="InterPro" id="IPR005079">
    <property type="entry name" value="Peptidase_C45_hydrolase"/>
</dbReference>
<organism evidence="2">
    <name type="scientific">Ornithinibacillus sp. 4-3</name>
    <dbReference type="NCBI Taxonomy" id="3231488"/>
    <lineage>
        <taxon>Bacteria</taxon>
        <taxon>Bacillati</taxon>
        <taxon>Bacillota</taxon>
        <taxon>Bacilli</taxon>
        <taxon>Bacillales</taxon>
        <taxon>Bacillaceae</taxon>
        <taxon>Ornithinibacillus</taxon>
    </lineage>
</organism>
<dbReference type="EMBL" id="CP162599">
    <property type="protein sequence ID" value="XDK32018.1"/>
    <property type="molecule type" value="Genomic_DNA"/>
</dbReference>
<feature type="domain" description="Peptidase C45 hydrolase" evidence="1">
    <location>
        <begin position="105"/>
        <end position="311"/>
    </location>
</feature>
<gene>
    <name evidence="2" type="ORF">AB4Y30_13505</name>
</gene>
<dbReference type="InterPro" id="IPR047801">
    <property type="entry name" value="Peptidase_C45"/>
</dbReference>
<dbReference type="InterPro" id="IPR029055">
    <property type="entry name" value="Ntn_hydrolases_N"/>
</dbReference>
<protein>
    <submittedName>
        <fullName evidence="2">C45 family autoproteolytic acyltransferase/hydrolase</fullName>
    </submittedName>
</protein>
<dbReference type="GO" id="GO:0016746">
    <property type="term" value="F:acyltransferase activity"/>
    <property type="evidence" value="ECO:0007669"/>
    <property type="project" value="UniProtKB-KW"/>
</dbReference>
<evidence type="ECO:0000259" key="1">
    <source>
        <dbReference type="Pfam" id="PF03417"/>
    </source>
</evidence>
<proteinExistence type="predicted"/>
<evidence type="ECO:0000313" key="2">
    <source>
        <dbReference type="EMBL" id="XDK32018.1"/>
    </source>
</evidence>
<dbReference type="PANTHER" id="PTHR34180:SF1">
    <property type="entry name" value="BETA-ALANYL-DOPAMINE_CARCININE HYDROLASE"/>
    <property type="match status" value="1"/>
</dbReference>
<dbReference type="PANTHER" id="PTHR34180">
    <property type="entry name" value="PEPTIDASE C45"/>
    <property type="match status" value="1"/>
</dbReference>
<dbReference type="NCBIfam" id="NF040521">
    <property type="entry name" value="C45_proenzyme"/>
    <property type="match status" value="1"/>
</dbReference>
<keyword evidence="2" id="KW-0808">Transferase</keyword>
<sequence length="350" mass="40833">MKQIYSEIIQCRGSHYDLGWMQGNALKDGLVLKNRKKQWKVNRPRFSVDEQEAKEVIFTFAPQIWDELLGLQDALEWPIEEIIKFFSGYQMEYRKSGCSIYTTEDYMIRNYDYHPKTYEGRFVLFQPTDKGHAIIGPSQLITGRMDGMNEHGLAIGYNYIHQKKPGAGFVCNMIARIILETCENVEQACEVLKEIPHRHSFTYVVLDTKGITYAVEATPRKIIVREANICTNHFEELTDENRYHLDDSFRRMAAIQAEKQNLNTVSDAFHYMNNREGDVFAHQYKSWSGTIHTSAYLPKQKEVWFGLGGNARPVIFDFAKWLSGEKLFIKRMIGELDTEAFFLHMDKEEY</sequence>
<dbReference type="AlphaFoldDB" id="A0AB39HNP9"/>
<dbReference type="RefSeq" id="WP_368652742.1">
    <property type="nucleotide sequence ID" value="NZ_CP162599.1"/>
</dbReference>